<gene>
    <name evidence="10" type="primary">Ogt</name>
    <name evidence="10" type="ORF">g.14569</name>
</gene>
<feature type="repeat" description="TPR" evidence="8">
    <location>
        <begin position="43"/>
        <end position="76"/>
    </location>
</feature>
<organism evidence="10">
    <name type="scientific">Aceria tosichella</name>
    <name type="common">wheat curl mite</name>
    <dbReference type="NCBI Taxonomy" id="561515"/>
    <lineage>
        <taxon>Eukaryota</taxon>
        <taxon>Metazoa</taxon>
        <taxon>Ecdysozoa</taxon>
        <taxon>Arthropoda</taxon>
        <taxon>Chelicerata</taxon>
        <taxon>Arachnida</taxon>
        <taxon>Acari</taxon>
        <taxon>Acariformes</taxon>
        <taxon>Trombidiformes</taxon>
        <taxon>Prostigmata</taxon>
        <taxon>Eupodina</taxon>
        <taxon>Eriophyoidea</taxon>
        <taxon>Eriophyidae</taxon>
        <taxon>Eriophyinae</taxon>
        <taxon>Aceriini</taxon>
        <taxon>Aceria</taxon>
    </lineage>
</organism>
<feature type="repeat" description="TPR" evidence="8">
    <location>
        <begin position="179"/>
        <end position="212"/>
    </location>
</feature>
<name>A0A6G1SIH5_9ACAR</name>
<protein>
    <recommendedName>
        <fullName evidence="3">protein O-GlcNAc transferase</fullName>
        <ecNumber evidence="3">2.4.1.255</ecNumber>
    </recommendedName>
</protein>
<feature type="repeat" description="TPR" evidence="8">
    <location>
        <begin position="145"/>
        <end position="178"/>
    </location>
</feature>
<dbReference type="EMBL" id="GGYP01005543">
    <property type="protein sequence ID" value="MDE50314.1"/>
    <property type="molecule type" value="Transcribed_RNA"/>
</dbReference>
<dbReference type="InterPro" id="IPR029489">
    <property type="entry name" value="OGT/SEC/SPY_C"/>
</dbReference>
<reference evidence="10" key="1">
    <citation type="submission" date="2018-10" db="EMBL/GenBank/DDBJ databases">
        <title>Transcriptome assembly of Aceria tosichella (Wheat curl mite) Type 2.</title>
        <authorList>
            <person name="Scully E.D."/>
            <person name="Geib S.M."/>
            <person name="Palmer N.A."/>
            <person name="Gupta A.K."/>
            <person name="Sarath G."/>
            <person name="Tatineni S."/>
        </authorList>
    </citation>
    <scope>NUCLEOTIDE SEQUENCE</scope>
    <source>
        <strain evidence="10">LincolnNE</strain>
    </source>
</reference>
<evidence type="ECO:0000256" key="1">
    <source>
        <dbReference type="ARBA" id="ARBA00004922"/>
    </source>
</evidence>
<evidence type="ECO:0000256" key="7">
    <source>
        <dbReference type="ARBA" id="ARBA00022803"/>
    </source>
</evidence>
<feature type="repeat" description="TPR" evidence="8">
    <location>
        <begin position="213"/>
        <end position="246"/>
    </location>
</feature>
<dbReference type="InterPro" id="IPR003107">
    <property type="entry name" value="HAT"/>
</dbReference>
<dbReference type="AlphaFoldDB" id="A0A6G1SIH5"/>
<keyword evidence="6" id="KW-0677">Repeat</keyword>
<feature type="domain" description="O-GlcNAc transferase C-terminal" evidence="9">
    <location>
        <begin position="294"/>
        <end position="866"/>
    </location>
</feature>
<dbReference type="PROSITE" id="PS50293">
    <property type="entry name" value="TPR_REGION"/>
    <property type="match status" value="3"/>
</dbReference>
<dbReference type="FunFam" id="3.40.50.11380:FF:000001">
    <property type="entry name" value="UDP-N-acetylglucosamine--peptide N-acetylglucosaminyltransferase 110 kDa subunit"/>
    <property type="match status" value="1"/>
</dbReference>
<keyword evidence="5 10" id="KW-0808">Transferase</keyword>
<dbReference type="InterPro" id="IPR019734">
    <property type="entry name" value="TPR_rpt"/>
</dbReference>
<dbReference type="Gene3D" id="3.30.720.150">
    <property type="match status" value="1"/>
</dbReference>
<dbReference type="Gene3D" id="3.40.50.11380">
    <property type="match status" value="1"/>
</dbReference>
<accession>A0A6G1SIH5</accession>
<proteinExistence type="inferred from homology"/>
<feature type="repeat" description="TPR" evidence="8">
    <location>
        <begin position="111"/>
        <end position="144"/>
    </location>
</feature>
<evidence type="ECO:0000256" key="8">
    <source>
        <dbReference type="PROSITE-ProRule" id="PRU00339"/>
    </source>
</evidence>
<comment type="pathway">
    <text evidence="1">Protein modification; protein glycosylation.</text>
</comment>
<dbReference type="Pfam" id="PF13414">
    <property type="entry name" value="TPR_11"/>
    <property type="match status" value="1"/>
</dbReference>
<dbReference type="Gene3D" id="3.40.50.2000">
    <property type="entry name" value="Glycogen Phosphorylase B"/>
    <property type="match status" value="1"/>
</dbReference>
<dbReference type="GO" id="GO:0006396">
    <property type="term" value="P:RNA processing"/>
    <property type="evidence" value="ECO:0007669"/>
    <property type="project" value="InterPro"/>
</dbReference>
<evidence type="ECO:0000256" key="6">
    <source>
        <dbReference type="ARBA" id="ARBA00022737"/>
    </source>
</evidence>
<dbReference type="Gene3D" id="1.25.40.10">
    <property type="entry name" value="Tetratricopeptide repeat domain"/>
    <property type="match status" value="2"/>
</dbReference>
<dbReference type="SUPFAM" id="SSF48452">
    <property type="entry name" value="TPR-like"/>
    <property type="match status" value="1"/>
</dbReference>
<dbReference type="EC" id="2.4.1.255" evidence="3"/>
<dbReference type="InterPro" id="IPR037919">
    <property type="entry name" value="OGT"/>
</dbReference>
<dbReference type="SMART" id="SM00028">
    <property type="entry name" value="TPR"/>
    <property type="match status" value="8"/>
</dbReference>
<dbReference type="FunFam" id="3.40.50.2000:FF:000012">
    <property type="entry name" value="UDP-N-acetylglucosamine--peptide N-acetylglucosaminyltransferase 110 kDa subunit"/>
    <property type="match status" value="1"/>
</dbReference>
<sequence>MSTDIRNQALTLNHLGRLFSSQGETWLALHHLEKATILEPTNVNLMLDLANVLKDARIFDRAVTTYLRALNLCPNNPQILANLACVYYEQNQIEMAIETFRRAISLQPNSPEFLCNYANSLKSADRIDEAEECYETALKLCPTHVDSLNNLANIKRERGLIEEAKSLYMKAIQIQPQFAAGWSNLASVLQHQGKLTEAIQHYREAIKISPQFADAIANCGNALRELNDVQGALQCYMRAIEINPSHADAHSNLASIHKDSGNITEAIHHYNEALRLKPDHHDAFANLTHSLTIICNWSDYDERMRKLIAIVGEQLQKNRLPSVHPHHSMLYPLSHEHRKALANKHALFCLEKVSVLRKPPYDFSHLIREKPKRLRIGYVSSDFGNHPTSHLMQSVPGMHNRNKVEIFCYALSPNDGTKFRAKIEREADRFIDLSVIPCNGKAADLIYNDKIHILVNMNGYTKGARNEIFALRPAPIQVMWLGYPGTSGAPYMDYIVTDKITSPLDLAYQYSEKLAYMPDTFFLGDHKQMFPHLIERVILSECGSIRRETTLSNDGSNKRIDRIVSPPDNVNIVNATDLSPIIENAEIKRIREVVTKANHVHTYTSNGHRSTNATKIRSTSTEIVKTVAQFPTTQPVQTMISQGQLQTSVNGVVVQNGLATTQMNNLAATGEEAPNSIVVTTRQQYNLPEDGIVFCNFNQLYKIDPKTLSVWVNILKRVPNSVLWLLRFPAIGGTNIIARAVQLGLSPDRIIFSNVAAKEEHVRRGQLADICLDTKLVNGHTTSLDLLWSGTPIVTVPGETLASRVAASQLHCLGTPELIANSYEDYEDIAVRLGTDRQYLKTIRAKVWQARTSSHLFDVKYYVNNLENLFIRMWKKYDMSEEADHITNE</sequence>
<feature type="repeat" description="TPR" evidence="8">
    <location>
        <begin position="9"/>
        <end position="42"/>
    </location>
</feature>
<dbReference type="GO" id="GO:0097363">
    <property type="term" value="F:protein O-acetylglucosaminyltransferase activity"/>
    <property type="evidence" value="ECO:0007669"/>
    <property type="project" value="UniProtKB-EC"/>
</dbReference>
<keyword evidence="4 10" id="KW-0328">Glycosyltransferase</keyword>
<feature type="repeat" description="TPR" evidence="8">
    <location>
        <begin position="77"/>
        <end position="110"/>
    </location>
</feature>
<dbReference type="PROSITE" id="PS50005">
    <property type="entry name" value="TPR"/>
    <property type="match status" value="8"/>
</dbReference>
<evidence type="ECO:0000259" key="9">
    <source>
        <dbReference type="Pfam" id="PF13844"/>
    </source>
</evidence>
<dbReference type="InterPro" id="IPR011990">
    <property type="entry name" value="TPR-like_helical_dom_sf"/>
</dbReference>
<dbReference type="SMART" id="SM00386">
    <property type="entry name" value="HAT"/>
    <property type="match status" value="4"/>
</dbReference>
<feature type="repeat" description="TPR" evidence="8">
    <location>
        <begin position="247"/>
        <end position="280"/>
    </location>
</feature>
<evidence type="ECO:0000313" key="10">
    <source>
        <dbReference type="EMBL" id="MDE50314.1"/>
    </source>
</evidence>
<evidence type="ECO:0000256" key="5">
    <source>
        <dbReference type="ARBA" id="ARBA00022679"/>
    </source>
</evidence>
<keyword evidence="7 8" id="KW-0802">TPR repeat</keyword>
<dbReference type="PANTHER" id="PTHR44366">
    <property type="entry name" value="UDP-N-ACETYLGLUCOSAMINE--PEPTIDE N-ACETYLGLUCOSAMINYLTRANSFERASE 110 KDA SUBUNIT"/>
    <property type="match status" value="1"/>
</dbReference>
<dbReference type="UniPathway" id="UPA00378"/>
<dbReference type="PANTHER" id="PTHR44366:SF1">
    <property type="entry name" value="UDP-N-ACETYLGLUCOSAMINE--PEPTIDE N-ACETYLGLUCOSAMINYLTRANSFERASE 110 KDA SUBUNIT"/>
    <property type="match status" value="1"/>
</dbReference>
<dbReference type="FunFam" id="1.25.40.10:FF:000013">
    <property type="entry name" value="UDP-N-acetylglucosamine--peptide N-acetylglucosaminyltransferase 110 kDa subunit"/>
    <property type="match status" value="1"/>
</dbReference>
<dbReference type="Pfam" id="PF00515">
    <property type="entry name" value="TPR_1"/>
    <property type="match status" value="2"/>
</dbReference>
<evidence type="ECO:0000256" key="2">
    <source>
        <dbReference type="ARBA" id="ARBA00005386"/>
    </source>
</evidence>
<evidence type="ECO:0000256" key="3">
    <source>
        <dbReference type="ARBA" id="ARBA00011970"/>
    </source>
</evidence>
<evidence type="ECO:0000256" key="4">
    <source>
        <dbReference type="ARBA" id="ARBA00022676"/>
    </source>
</evidence>
<dbReference type="Pfam" id="PF13844">
    <property type="entry name" value="Glyco_transf_41"/>
    <property type="match status" value="1"/>
</dbReference>
<dbReference type="Pfam" id="PF13424">
    <property type="entry name" value="TPR_12"/>
    <property type="match status" value="1"/>
</dbReference>
<dbReference type="GO" id="GO:0006493">
    <property type="term" value="P:protein O-linked glycosylation"/>
    <property type="evidence" value="ECO:0007669"/>
    <property type="project" value="InterPro"/>
</dbReference>
<comment type="similarity">
    <text evidence="2">Belongs to the glycosyltransferase 41 family. O-GlcNAc transferase subfamily.</text>
</comment>